<protein>
    <submittedName>
        <fullName evidence="9">Choline dehydrogenase/4-pyridoxate dehydrogenase</fullName>
    </submittedName>
</protein>
<keyword evidence="3 6" id="KW-0285">Flavoprotein</keyword>
<dbReference type="Proteomes" id="UP000233781">
    <property type="component" value="Unassembled WGS sequence"/>
</dbReference>
<feature type="domain" description="Glucose-methanol-choline oxidoreductase N-terminal" evidence="8">
    <location>
        <begin position="269"/>
        <end position="283"/>
    </location>
</feature>
<dbReference type="PROSITE" id="PS00623">
    <property type="entry name" value="GMC_OXRED_1"/>
    <property type="match status" value="1"/>
</dbReference>
<dbReference type="OrthoDB" id="9785276at2"/>
<dbReference type="Gene3D" id="3.50.50.60">
    <property type="entry name" value="FAD/NAD(P)-binding domain"/>
    <property type="match status" value="1"/>
</dbReference>
<evidence type="ECO:0000256" key="5">
    <source>
        <dbReference type="PIRSR" id="PIRSR000137-2"/>
    </source>
</evidence>
<dbReference type="InterPro" id="IPR012132">
    <property type="entry name" value="GMC_OxRdtase"/>
</dbReference>
<dbReference type="Pfam" id="PF05199">
    <property type="entry name" value="GMC_oxred_C"/>
    <property type="match status" value="1"/>
</dbReference>
<organism evidence="9 10">
    <name type="scientific">Phycicoccus duodecadis</name>
    <dbReference type="NCBI Taxonomy" id="173053"/>
    <lineage>
        <taxon>Bacteria</taxon>
        <taxon>Bacillati</taxon>
        <taxon>Actinomycetota</taxon>
        <taxon>Actinomycetes</taxon>
        <taxon>Micrococcales</taxon>
        <taxon>Intrasporangiaceae</taxon>
        <taxon>Phycicoccus</taxon>
    </lineage>
</organism>
<gene>
    <name evidence="9" type="ORF">ATL31_1378</name>
</gene>
<evidence type="ECO:0000259" key="8">
    <source>
        <dbReference type="PROSITE" id="PS00624"/>
    </source>
</evidence>
<evidence type="ECO:0000256" key="3">
    <source>
        <dbReference type="ARBA" id="ARBA00022630"/>
    </source>
</evidence>
<reference evidence="9 10" key="1">
    <citation type="submission" date="2017-12" db="EMBL/GenBank/DDBJ databases">
        <title>Sequencing the genomes of 1000 Actinobacteria strains.</title>
        <authorList>
            <person name="Klenk H.-P."/>
        </authorList>
    </citation>
    <scope>NUCLEOTIDE SEQUENCE [LARGE SCALE GENOMIC DNA]</scope>
    <source>
        <strain evidence="9 10">DSM 12806</strain>
    </source>
</reference>
<feature type="domain" description="Glucose-methanol-choline oxidoreductase N-terminal" evidence="7">
    <location>
        <begin position="84"/>
        <end position="107"/>
    </location>
</feature>
<evidence type="ECO:0000313" key="10">
    <source>
        <dbReference type="Proteomes" id="UP000233781"/>
    </source>
</evidence>
<comment type="caution">
    <text evidence="9">The sequence shown here is derived from an EMBL/GenBank/DDBJ whole genome shotgun (WGS) entry which is preliminary data.</text>
</comment>
<dbReference type="SUPFAM" id="SSF54373">
    <property type="entry name" value="FAD-linked reductases, C-terminal domain"/>
    <property type="match status" value="1"/>
</dbReference>
<keyword evidence="4 5" id="KW-0274">FAD</keyword>
<feature type="binding site" evidence="5">
    <location>
        <position position="229"/>
    </location>
    <ligand>
        <name>FAD</name>
        <dbReference type="ChEBI" id="CHEBI:57692"/>
    </ligand>
</feature>
<dbReference type="EMBL" id="PJNE01000001">
    <property type="protein sequence ID" value="PKW26564.1"/>
    <property type="molecule type" value="Genomic_DNA"/>
</dbReference>
<dbReference type="PANTHER" id="PTHR11552">
    <property type="entry name" value="GLUCOSE-METHANOL-CHOLINE GMC OXIDOREDUCTASE"/>
    <property type="match status" value="1"/>
</dbReference>
<dbReference type="SUPFAM" id="SSF51905">
    <property type="entry name" value="FAD/NAD(P)-binding domain"/>
    <property type="match status" value="1"/>
</dbReference>
<dbReference type="AlphaFoldDB" id="A0A2N3YI88"/>
<proteinExistence type="inferred from homology"/>
<dbReference type="RefSeq" id="WP_101395111.1">
    <property type="nucleotide sequence ID" value="NZ_PJNE01000001.1"/>
</dbReference>
<accession>A0A2N3YI88</accession>
<evidence type="ECO:0000256" key="6">
    <source>
        <dbReference type="RuleBase" id="RU003968"/>
    </source>
</evidence>
<dbReference type="Gene3D" id="3.30.560.10">
    <property type="entry name" value="Glucose Oxidase, domain 3"/>
    <property type="match status" value="1"/>
</dbReference>
<dbReference type="Pfam" id="PF00732">
    <property type="entry name" value="GMC_oxred_N"/>
    <property type="match status" value="1"/>
</dbReference>
<dbReference type="InterPro" id="IPR036188">
    <property type="entry name" value="FAD/NAD-bd_sf"/>
</dbReference>
<dbReference type="InterPro" id="IPR000172">
    <property type="entry name" value="GMC_OxRdtase_N"/>
</dbReference>
<dbReference type="InterPro" id="IPR007867">
    <property type="entry name" value="GMC_OxRtase_C"/>
</dbReference>
<name>A0A2N3YI88_9MICO</name>
<dbReference type="PIRSF" id="PIRSF000137">
    <property type="entry name" value="Alcohol_oxidase"/>
    <property type="match status" value="1"/>
</dbReference>
<keyword evidence="10" id="KW-1185">Reference proteome</keyword>
<dbReference type="PANTHER" id="PTHR11552:SF147">
    <property type="entry name" value="CHOLINE DEHYDROGENASE, MITOCHONDRIAL"/>
    <property type="match status" value="1"/>
</dbReference>
<dbReference type="GO" id="GO:0050660">
    <property type="term" value="F:flavin adenine dinucleotide binding"/>
    <property type="evidence" value="ECO:0007669"/>
    <property type="project" value="InterPro"/>
</dbReference>
<evidence type="ECO:0000256" key="2">
    <source>
        <dbReference type="ARBA" id="ARBA00010790"/>
    </source>
</evidence>
<comment type="cofactor">
    <cofactor evidence="1 5">
        <name>FAD</name>
        <dbReference type="ChEBI" id="CHEBI:57692"/>
    </cofactor>
</comment>
<dbReference type="GO" id="GO:0016614">
    <property type="term" value="F:oxidoreductase activity, acting on CH-OH group of donors"/>
    <property type="evidence" value="ECO:0007669"/>
    <property type="project" value="InterPro"/>
</dbReference>
<sequence length="610" mass="63749">MGSTYDYVIVGAGSAGAVVAARLTEDPDVRVCLLEAGGPPPPAELMPAAVASLQNDPSTDWMFTGDAGGVGKGLVGGRMMVPRGKMLGGSSGINYMAYVRGHPGDFDAWAEGGAEGWSYAEVLPYFLKAEGFVHSTELHPDLEAHADDGPVGVSVREPILPASTQFVDAAGATGMKQGDYNGADRREASGVASLFQTTTKDGKRSSTFHAYLEPVMDRENLTVVTGALVERIVLEGAGGDVRATGVAYRTDDGGHAEVSAGTEVVLCAGAIGSPHVLLLSGVGARDELAAAGVECVVDLPDVGRHLKDHLHTPLMFAADGIGETMTEVAMSLGPDALRAPAGPLPADPADDVDLPEPLAAAKAEAERRLGEWFTTGKGLASSSLYDAVAFFSTGLGDAHTHDAQIGFLACGYTPGIWEAVFRIPPTAFFEDPDAFLDPTKAQVVILPNPVQPHSEGTVTLASADAAVPPRIDLNYFDDPHDVRVMVAVMRKALEIAAAWPGGGLGDPVVPPHLAQAHGWEPGTEPSDALLEDMARHYALTVYHETSTCRIGDVVDPQLRVRGIDRLRVADASVMPNVVSGNTNAATIMIGEKAAEMIASEHGVRLHRIVG</sequence>
<dbReference type="PROSITE" id="PS00624">
    <property type="entry name" value="GMC_OXRED_2"/>
    <property type="match status" value="1"/>
</dbReference>
<evidence type="ECO:0000256" key="4">
    <source>
        <dbReference type="ARBA" id="ARBA00022827"/>
    </source>
</evidence>
<evidence type="ECO:0000313" key="9">
    <source>
        <dbReference type="EMBL" id="PKW26564.1"/>
    </source>
</evidence>
<comment type="similarity">
    <text evidence="2 6">Belongs to the GMC oxidoreductase family.</text>
</comment>
<evidence type="ECO:0000256" key="1">
    <source>
        <dbReference type="ARBA" id="ARBA00001974"/>
    </source>
</evidence>
<evidence type="ECO:0000259" key="7">
    <source>
        <dbReference type="PROSITE" id="PS00623"/>
    </source>
</evidence>